<evidence type="ECO:0000313" key="3">
    <source>
        <dbReference type="Proteomes" id="UP001500575"/>
    </source>
</evidence>
<sequence>MTIANIFLFITILCLAVSAQLGSIMFFFYSFAAIVLAGMMRHTELERVQKARPRS</sequence>
<evidence type="ECO:0000313" key="2">
    <source>
        <dbReference type="EMBL" id="GAA2126499.1"/>
    </source>
</evidence>
<dbReference type="EMBL" id="BAAAQQ010000012">
    <property type="protein sequence ID" value="GAA2126499.1"/>
    <property type="molecule type" value="Genomic_DNA"/>
</dbReference>
<accession>A0ABN2YEX5</accession>
<keyword evidence="1" id="KW-0472">Membrane</keyword>
<protein>
    <submittedName>
        <fullName evidence="2">Uncharacterized protein</fullName>
    </submittedName>
</protein>
<feature type="transmembrane region" description="Helical" evidence="1">
    <location>
        <begin position="6"/>
        <end position="37"/>
    </location>
</feature>
<keyword evidence="1" id="KW-0812">Transmembrane</keyword>
<organism evidence="2 3">
    <name type="scientific">Nocardioides bigeumensis</name>
    <dbReference type="NCBI Taxonomy" id="433657"/>
    <lineage>
        <taxon>Bacteria</taxon>
        <taxon>Bacillati</taxon>
        <taxon>Actinomycetota</taxon>
        <taxon>Actinomycetes</taxon>
        <taxon>Propionibacteriales</taxon>
        <taxon>Nocardioidaceae</taxon>
        <taxon>Nocardioides</taxon>
    </lineage>
</organism>
<evidence type="ECO:0000256" key="1">
    <source>
        <dbReference type="SAM" id="Phobius"/>
    </source>
</evidence>
<name>A0ABN2YEX5_9ACTN</name>
<keyword evidence="1" id="KW-1133">Transmembrane helix</keyword>
<dbReference type="Proteomes" id="UP001500575">
    <property type="component" value="Unassembled WGS sequence"/>
</dbReference>
<gene>
    <name evidence="2" type="ORF">GCM10009843_24990</name>
</gene>
<proteinExistence type="predicted"/>
<keyword evidence="3" id="KW-1185">Reference proteome</keyword>
<comment type="caution">
    <text evidence="2">The sequence shown here is derived from an EMBL/GenBank/DDBJ whole genome shotgun (WGS) entry which is preliminary data.</text>
</comment>
<reference evidence="2 3" key="1">
    <citation type="journal article" date="2019" name="Int. J. Syst. Evol. Microbiol.">
        <title>The Global Catalogue of Microorganisms (GCM) 10K type strain sequencing project: providing services to taxonomists for standard genome sequencing and annotation.</title>
        <authorList>
            <consortium name="The Broad Institute Genomics Platform"/>
            <consortium name="The Broad Institute Genome Sequencing Center for Infectious Disease"/>
            <person name="Wu L."/>
            <person name="Ma J."/>
        </authorList>
    </citation>
    <scope>NUCLEOTIDE SEQUENCE [LARGE SCALE GENOMIC DNA]</scope>
    <source>
        <strain evidence="2 3">JCM 16021</strain>
    </source>
</reference>